<protein>
    <submittedName>
        <fullName evidence="2">CubicO group peptidase, beta-lactamase class C family</fullName>
    </submittedName>
</protein>
<dbReference type="EMBL" id="JAMTCK010000008">
    <property type="protein sequence ID" value="MCP2166800.1"/>
    <property type="molecule type" value="Genomic_DNA"/>
</dbReference>
<feature type="domain" description="Beta-lactamase-related" evidence="1">
    <location>
        <begin position="11"/>
        <end position="354"/>
    </location>
</feature>
<dbReference type="Gene3D" id="3.40.710.10">
    <property type="entry name" value="DD-peptidase/beta-lactamase superfamily"/>
    <property type="match status" value="1"/>
</dbReference>
<dbReference type="RefSeq" id="WP_253773027.1">
    <property type="nucleotide sequence ID" value="NZ_JAMTCK010000008.1"/>
</dbReference>
<evidence type="ECO:0000313" key="3">
    <source>
        <dbReference type="Proteomes" id="UP001206128"/>
    </source>
</evidence>
<dbReference type="SUPFAM" id="SSF56601">
    <property type="entry name" value="beta-lactamase/transpeptidase-like"/>
    <property type="match status" value="1"/>
</dbReference>
<reference evidence="2" key="1">
    <citation type="submission" date="2022-06" db="EMBL/GenBank/DDBJ databases">
        <title>Genomic Encyclopedia of Archaeal and Bacterial Type Strains, Phase II (KMG-II): from individual species to whole genera.</title>
        <authorList>
            <person name="Goeker M."/>
        </authorList>
    </citation>
    <scope>NUCLEOTIDE SEQUENCE</scope>
    <source>
        <strain evidence="2">DSM 43935</strain>
    </source>
</reference>
<dbReference type="Pfam" id="PF00144">
    <property type="entry name" value="Beta-lactamase"/>
    <property type="match status" value="1"/>
</dbReference>
<dbReference type="PANTHER" id="PTHR43283:SF18">
    <property type="match status" value="1"/>
</dbReference>
<dbReference type="Proteomes" id="UP001206128">
    <property type="component" value="Unassembled WGS sequence"/>
</dbReference>
<evidence type="ECO:0000313" key="2">
    <source>
        <dbReference type="EMBL" id="MCP2166800.1"/>
    </source>
</evidence>
<dbReference type="InterPro" id="IPR001466">
    <property type="entry name" value="Beta-lactam-related"/>
</dbReference>
<dbReference type="InterPro" id="IPR012338">
    <property type="entry name" value="Beta-lactam/transpept-like"/>
</dbReference>
<organism evidence="2 3">
    <name type="scientific">Goodfellowiella coeruleoviolacea</name>
    <dbReference type="NCBI Taxonomy" id="334858"/>
    <lineage>
        <taxon>Bacteria</taxon>
        <taxon>Bacillati</taxon>
        <taxon>Actinomycetota</taxon>
        <taxon>Actinomycetes</taxon>
        <taxon>Pseudonocardiales</taxon>
        <taxon>Pseudonocardiaceae</taxon>
        <taxon>Goodfellowiella</taxon>
    </lineage>
</organism>
<dbReference type="AlphaFoldDB" id="A0AAE3GG99"/>
<sequence length="488" mass="52352">MDVSSCLDALNALVPEILKLTGAPGLSIAVGVGEEVVWAGGYGVADLASGRPMTTDAVGPTGSDCKPYTAVAAMQLVERGLIGLDDPVNDYLDADLRVVNPLGAREITLRDLLIHRSGLGTNFGNCSRTPPAPLGEHLRRVFREARSDAYGGSVLPFWATQVGAHYQYSNVGIALVGYLVELLNPDRVSFSEWVRRHVFTPLGMTSTCFPPAQHPDHVPADIYTRRSTGYATLGGFHFRLPQIYVGDYPAGTALTTPSDHARFLLAMTGGGALGGARVLRPETVARMITPQAGRGPDPSAAIGLVWSVFDHGTPQGYFGHGGEYMWGWHNVSRAWPHHRVCVTANVNQWDMGDLGSSDRPSHLAGRLALRVVTAWVNGQDPRPPRDAASAQSYLAGLLVGDRLTTRLGITTRPTEAEIARIAQTAVVASGTPWDPTAFQDALREGHITGDVFTANAELIRREIPDSQRELVARQLGVPGFGRHIPGLS</sequence>
<dbReference type="InterPro" id="IPR050789">
    <property type="entry name" value="Diverse_Enzym_Activities"/>
</dbReference>
<gene>
    <name evidence="2" type="ORF">LX83_003672</name>
</gene>
<proteinExistence type="predicted"/>
<comment type="caution">
    <text evidence="2">The sequence shown here is derived from an EMBL/GenBank/DDBJ whole genome shotgun (WGS) entry which is preliminary data.</text>
</comment>
<keyword evidence="3" id="KW-1185">Reference proteome</keyword>
<evidence type="ECO:0000259" key="1">
    <source>
        <dbReference type="Pfam" id="PF00144"/>
    </source>
</evidence>
<name>A0AAE3GG99_9PSEU</name>
<accession>A0AAE3GG99</accession>
<dbReference type="PANTHER" id="PTHR43283">
    <property type="entry name" value="BETA-LACTAMASE-RELATED"/>
    <property type="match status" value="1"/>
</dbReference>